<dbReference type="PROSITE" id="PS51257">
    <property type="entry name" value="PROKAR_LIPOPROTEIN"/>
    <property type="match status" value="1"/>
</dbReference>
<keyword evidence="1" id="KW-0732">Signal</keyword>
<gene>
    <name evidence="2" type="ORF">V6x_52440</name>
</gene>
<reference evidence="2 3" key="1">
    <citation type="submission" date="2019-02" db="EMBL/GenBank/DDBJ databases">
        <title>Deep-cultivation of Planctomycetes and their phenomic and genomic characterization uncovers novel biology.</title>
        <authorList>
            <person name="Wiegand S."/>
            <person name="Jogler M."/>
            <person name="Boedeker C."/>
            <person name="Pinto D."/>
            <person name="Vollmers J."/>
            <person name="Rivas-Marin E."/>
            <person name="Kohn T."/>
            <person name="Peeters S.H."/>
            <person name="Heuer A."/>
            <person name="Rast P."/>
            <person name="Oberbeckmann S."/>
            <person name="Bunk B."/>
            <person name="Jeske O."/>
            <person name="Meyerdierks A."/>
            <person name="Storesund J.E."/>
            <person name="Kallscheuer N."/>
            <person name="Luecker S."/>
            <person name="Lage O.M."/>
            <person name="Pohl T."/>
            <person name="Merkel B.J."/>
            <person name="Hornburger P."/>
            <person name="Mueller R.-W."/>
            <person name="Bruemmer F."/>
            <person name="Labrenz M."/>
            <person name="Spormann A.M."/>
            <person name="Op den Camp H."/>
            <person name="Overmann J."/>
            <person name="Amann R."/>
            <person name="Jetten M.S.M."/>
            <person name="Mascher T."/>
            <person name="Medema M.H."/>
            <person name="Devos D.P."/>
            <person name="Kaster A.-K."/>
            <person name="Ovreas L."/>
            <person name="Rohde M."/>
            <person name="Galperin M.Y."/>
            <person name="Jogler C."/>
        </authorList>
    </citation>
    <scope>NUCLEOTIDE SEQUENCE [LARGE SCALE GENOMIC DNA]</scope>
    <source>
        <strain evidence="2 3">V6</strain>
    </source>
</reference>
<evidence type="ECO:0000313" key="3">
    <source>
        <dbReference type="Proteomes" id="UP000320722"/>
    </source>
</evidence>
<feature type="chain" id="PRO_5022046500" description="Lipoprotein" evidence="1">
    <location>
        <begin position="24"/>
        <end position="227"/>
    </location>
</feature>
<dbReference type="Proteomes" id="UP000320722">
    <property type="component" value="Chromosome"/>
</dbReference>
<evidence type="ECO:0000313" key="2">
    <source>
        <dbReference type="EMBL" id="QDU05507.1"/>
    </source>
</evidence>
<name>A0A517WJT0_9PLAN</name>
<dbReference type="RefSeq" id="WP_145043862.1">
    <property type="nucleotide sequence ID" value="NZ_CP036347.1"/>
</dbReference>
<feature type="signal peptide" evidence="1">
    <location>
        <begin position="1"/>
        <end position="23"/>
    </location>
</feature>
<evidence type="ECO:0008006" key="4">
    <source>
        <dbReference type="Google" id="ProtNLM"/>
    </source>
</evidence>
<protein>
    <recommendedName>
        <fullName evidence="4">Lipoprotein</fullName>
    </recommendedName>
</protein>
<evidence type="ECO:0000256" key="1">
    <source>
        <dbReference type="SAM" id="SignalP"/>
    </source>
</evidence>
<organism evidence="2 3">
    <name type="scientific">Gimesia chilikensis</name>
    <dbReference type="NCBI Taxonomy" id="2605989"/>
    <lineage>
        <taxon>Bacteria</taxon>
        <taxon>Pseudomonadati</taxon>
        <taxon>Planctomycetota</taxon>
        <taxon>Planctomycetia</taxon>
        <taxon>Planctomycetales</taxon>
        <taxon>Planctomycetaceae</taxon>
        <taxon>Gimesia</taxon>
    </lineage>
</organism>
<dbReference type="EMBL" id="CP036347">
    <property type="protein sequence ID" value="QDU05507.1"/>
    <property type="molecule type" value="Genomic_DNA"/>
</dbReference>
<proteinExistence type="predicted"/>
<sequence precursor="true">MKHSIIGCTLILLAGCSSFSTTAIDRTEDDTIVVNPTKPIKGIPVAIRVPTHLELSIIETTYWEKKTSPKTKPSLERLDTCRATRTVLHNIKETEKIFVVDPMKPGAGTQSYGFEFQSNGTDAEESSQGKGYLKNVKYKIDDTTITESAKLLRTVMDTIPSALLTGANDVDQNTSDLISTDCTVAFQRFDINSPSFEYDVAEFLDTHLNCCPKRTCPDVCKNNRCPK</sequence>
<accession>A0A517WJT0</accession>
<dbReference type="AlphaFoldDB" id="A0A517WJT0"/>